<feature type="transmembrane region" description="Helical" evidence="7">
    <location>
        <begin position="67"/>
        <end position="86"/>
    </location>
</feature>
<dbReference type="PANTHER" id="PTHR35042:SF1">
    <property type="entry name" value="DUF1772-DOMAIN-CONTAINING PROTEIN"/>
    <property type="match status" value="1"/>
</dbReference>
<dbReference type="EMBL" id="JBFTWV010000004">
    <property type="protein sequence ID" value="KAL2800164.1"/>
    <property type="molecule type" value="Genomic_DNA"/>
</dbReference>
<reference evidence="8 9" key="1">
    <citation type="submission" date="2024-07" db="EMBL/GenBank/DDBJ databases">
        <title>Section-level genome sequencing and comparative genomics of Aspergillus sections Usti and Cavernicolus.</title>
        <authorList>
            <consortium name="Lawrence Berkeley National Laboratory"/>
            <person name="Nybo J.L."/>
            <person name="Vesth T.C."/>
            <person name="Theobald S."/>
            <person name="Frisvad J.C."/>
            <person name="Larsen T.O."/>
            <person name="Kjaerboelling I."/>
            <person name="Rothschild-Mancinelli K."/>
            <person name="Lyhne E.K."/>
            <person name="Kogle M.E."/>
            <person name="Barry K."/>
            <person name="Clum A."/>
            <person name="Na H."/>
            <person name="Ledsgaard L."/>
            <person name="Lin J."/>
            <person name="Lipzen A."/>
            <person name="Kuo A."/>
            <person name="Riley R."/>
            <person name="Mondo S."/>
            <person name="Labutti K."/>
            <person name="Haridas S."/>
            <person name="Pangalinan J."/>
            <person name="Salamov A.A."/>
            <person name="Simmons B.A."/>
            <person name="Magnuson J.K."/>
            <person name="Chen J."/>
            <person name="Drula E."/>
            <person name="Henrissat B."/>
            <person name="Wiebenga A."/>
            <person name="Lubbers R.J."/>
            <person name="Gomes A.C."/>
            <person name="Makela M.R."/>
            <person name="Stajich J."/>
            <person name="Grigoriev I.V."/>
            <person name="Mortensen U.H."/>
            <person name="De Vries R.P."/>
            <person name="Baker S.E."/>
            <person name="Andersen M.R."/>
        </authorList>
    </citation>
    <scope>NUCLEOTIDE SEQUENCE [LARGE SCALE GENOMIC DNA]</scope>
    <source>
        <strain evidence="8 9">CBS 209.92</strain>
    </source>
</reference>
<keyword evidence="2 7" id="KW-0812">Transmembrane</keyword>
<evidence type="ECO:0000256" key="7">
    <source>
        <dbReference type="SAM" id="Phobius"/>
    </source>
</evidence>
<evidence type="ECO:0000256" key="2">
    <source>
        <dbReference type="ARBA" id="ARBA00022692"/>
    </source>
</evidence>
<evidence type="ECO:0000256" key="3">
    <source>
        <dbReference type="ARBA" id="ARBA00022989"/>
    </source>
</evidence>
<keyword evidence="5 7" id="KW-0472">Membrane</keyword>
<dbReference type="PANTHER" id="PTHR35042">
    <property type="entry name" value="ANTHRONE OXYGENASE ENCC"/>
    <property type="match status" value="1"/>
</dbReference>
<sequence>MWSTVGFRIAQAMGITGAAWLSGNIALFSMNVIPSLLRSRTETDLPLTTLVTQWREIYETGKRQNPAIAGLTAASFVYLAVFSRKSSSSSSSSPLLLFRGAPPYSRAGLYASAALLTLSIVPFTLIAMSSTNNALIDVCESQKQRGTGAAGVATDARIEELLQDWVALNRVRSLLPLLASLTGIVVALL</sequence>
<dbReference type="InterPro" id="IPR013901">
    <property type="entry name" value="Anthrone_oxy"/>
</dbReference>
<evidence type="ECO:0000313" key="9">
    <source>
        <dbReference type="Proteomes" id="UP001610563"/>
    </source>
</evidence>
<protein>
    <recommendedName>
        <fullName evidence="10">DUF1772-domain-containing protein</fullName>
    </recommendedName>
</protein>
<keyword evidence="9" id="KW-1185">Reference proteome</keyword>
<dbReference type="Pfam" id="PF08592">
    <property type="entry name" value="Anthrone_oxy"/>
    <property type="match status" value="1"/>
</dbReference>
<proteinExistence type="inferred from homology"/>
<evidence type="ECO:0000256" key="4">
    <source>
        <dbReference type="ARBA" id="ARBA00023033"/>
    </source>
</evidence>
<evidence type="ECO:0000256" key="1">
    <source>
        <dbReference type="ARBA" id="ARBA00004141"/>
    </source>
</evidence>
<evidence type="ECO:0000313" key="8">
    <source>
        <dbReference type="EMBL" id="KAL2800164.1"/>
    </source>
</evidence>
<name>A0ABR4GMA3_9EURO</name>
<comment type="similarity">
    <text evidence="6">Belongs to the anthrone oxygenase family.</text>
</comment>
<keyword evidence="4" id="KW-0503">Monooxygenase</keyword>
<evidence type="ECO:0008006" key="10">
    <source>
        <dbReference type="Google" id="ProtNLM"/>
    </source>
</evidence>
<evidence type="ECO:0000256" key="5">
    <source>
        <dbReference type="ARBA" id="ARBA00023136"/>
    </source>
</evidence>
<keyword evidence="4" id="KW-0560">Oxidoreductase</keyword>
<evidence type="ECO:0000256" key="6">
    <source>
        <dbReference type="ARBA" id="ARBA00034313"/>
    </source>
</evidence>
<keyword evidence="3 7" id="KW-1133">Transmembrane helix</keyword>
<dbReference type="Proteomes" id="UP001610563">
    <property type="component" value="Unassembled WGS sequence"/>
</dbReference>
<comment type="caution">
    <text evidence="8">The sequence shown here is derived from an EMBL/GenBank/DDBJ whole genome shotgun (WGS) entry which is preliminary data.</text>
</comment>
<comment type="subcellular location">
    <subcellularLocation>
        <location evidence="1">Membrane</location>
        <topology evidence="1">Multi-pass membrane protein</topology>
    </subcellularLocation>
</comment>
<feature type="transmembrane region" description="Helical" evidence="7">
    <location>
        <begin position="107"/>
        <end position="128"/>
    </location>
</feature>
<accession>A0ABR4GMA3</accession>
<organism evidence="8 9">
    <name type="scientific">Aspergillus keveii</name>
    <dbReference type="NCBI Taxonomy" id="714993"/>
    <lineage>
        <taxon>Eukaryota</taxon>
        <taxon>Fungi</taxon>
        <taxon>Dikarya</taxon>
        <taxon>Ascomycota</taxon>
        <taxon>Pezizomycotina</taxon>
        <taxon>Eurotiomycetes</taxon>
        <taxon>Eurotiomycetidae</taxon>
        <taxon>Eurotiales</taxon>
        <taxon>Aspergillaceae</taxon>
        <taxon>Aspergillus</taxon>
        <taxon>Aspergillus subgen. Nidulantes</taxon>
    </lineage>
</organism>
<gene>
    <name evidence="8" type="ORF">BJX66DRAFT_332310</name>
</gene>
<feature type="transmembrane region" description="Helical" evidence="7">
    <location>
        <begin position="12"/>
        <end position="33"/>
    </location>
</feature>